<dbReference type="PRINTS" id="PR00154">
    <property type="entry name" value="AMPBINDING"/>
</dbReference>
<dbReference type="AlphaFoldDB" id="A0A7R9C0C0"/>
<dbReference type="InterPro" id="IPR000873">
    <property type="entry name" value="AMP-dep_synth/lig_dom"/>
</dbReference>
<feature type="non-terminal residue" evidence="3">
    <location>
        <position position="235"/>
    </location>
</feature>
<dbReference type="SUPFAM" id="SSF56801">
    <property type="entry name" value="Acetyl-CoA synthetase-like"/>
    <property type="match status" value="1"/>
</dbReference>
<keyword evidence="4" id="KW-1185">Reference proteome</keyword>
<dbReference type="InterPro" id="IPR042099">
    <property type="entry name" value="ANL_N_sf"/>
</dbReference>
<gene>
    <name evidence="3" type="ORF">NMOB1V02_LOCUS12418</name>
</gene>
<dbReference type="PANTHER" id="PTHR24095:SF244">
    <property type="entry name" value="ACETYL-COENZYME A SYNTHETASE"/>
    <property type="match status" value="1"/>
</dbReference>
<dbReference type="PROSITE" id="PS00455">
    <property type="entry name" value="AMP_BINDING"/>
    <property type="match status" value="1"/>
</dbReference>
<feature type="non-terminal residue" evidence="3">
    <location>
        <position position="1"/>
    </location>
</feature>
<sequence length="235" mass="26207">FAGFSAGSLSDRIIDSKSKVVITADGVFRGKKLIPLKSICNEAIFICEQNKQHQVHSVLVVPHLTTLSSWPGVNRDPQGRMQSYVEPLYWVAGRDLWWDEEMSLVSDWCEPVWLDADDPMFLLYTSGSTGKPKGVMHTVAGYMLYAATTFKYVFDHKPETDIFWCTADIGWITGHTCVVYGPLLNGGTSVFLEGVPTHPHGGRIWDIVDKYGITHLYTAPTAIRLLMKLGDALVK</sequence>
<dbReference type="InterPro" id="IPR020845">
    <property type="entry name" value="AMP-binding_CS"/>
</dbReference>
<dbReference type="EMBL" id="CAJPEX010009958">
    <property type="protein sequence ID" value="CAG0924966.1"/>
    <property type="molecule type" value="Genomic_DNA"/>
</dbReference>
<evidence type="ECO:0000313" key="4">
    <source>
        <dbReference type="Proteomes" id="UP000678499"/>
    </source>
</evidence>
<dbReference type="Gene3D" id="3.40.50.12780">
    <property type="entry name" value="N-terminal domain of ligase-like"/>
    <property type="match status" value="1"/>
</dbReference>
<dbReference type="Pfam" id="PF00501">
    <property type="entry name" value="AMP-binding"/>
    <property type="match status" value="1"/>
</dbReference>
<dbReference type="PANTHER" id="PTHR24095">
    <property type="entry name" value="ACETYL-COENZYME A SYNTHETASE"/>
    <property type="match status" value="1"/>
</dbReference>
<dbReference type="GO" id="GO:0006085">
    <property type="term" value="P:acetyl-CoA biosynthetic process"/>
    <property type="evidence" value="ECO:0007669"/>
    <property type="project" value="TreeGrafter"/>
</dbReference>
<dbReference type="Proteomes" id="UP000678499">
    <property type="component" value="Unassembled WGS sequence"/>
</dbReference>
<dbReference type="InterPro" id="IPR020459">
    <property type="entry name" value="AMP-binding"/>
</dbReference>
<dbReference type="EC" id="6.2.1.1" evidence="1"/>
<organism evidence="3">
    <name type="scientific">Notodromas monacha</name>
    <dbReference type="NCBI Taxonomy" id="399045"/>
    <lineage>
        <taxon>Eukaryota</taxon>
        <taxon>Metazoa</taxon>
        <taxon>Ecdysozoa</taxon>
        <taxon>Arthropoda</taxon>
        <taxon>Crustacea</taxon>
        <taxon>Oligostraca</taxon>
        <taxon>Ostracoda</taxon>
        <taxon>Podocopa</taxon>
        <taxon>Podocopida</taxon>
        <taxon>Cypridocopina</taxon>
        <taxon>Cypridoidea</taxon>
        <taxon>Cyprididae</taxon>
        <taxon>Notodromas</taxon>
    </lineage>
</organism>
<name>A0A7R9C0C0_9CRUS</name>
<protein>
    <recommendedName>
        <fullName evidence="1">acetate--CoA ligase</fullName>
        <ecNumber evidence="1">6.2.1.1</ecNumber>
    </recommendedName>
</protein>
<reference evidence="3" key="1">
    <citation type="submission" date="2020-11" db="EMBL/GenBank/DDBJ databases">
        <authorList>
            <person name="Tran Van P."/>
        </authorList>
    </citation>
    <scope>NUCLEOTIDE SEQUENCE</scope>
</reference>
<dbReference type="OrthoDB" id="1706066at2759"/>
<evidence type="ECO:0000256" key="1">
    <source>
        <dbReference type="ARBA" id="ARBA00013275"/>
    </source>
</evidence>
<proteinExistence type="predicted"/>
<dbReference type="GO" id="GO:0003987">
    <property type="term" value="F:acetate-CoA ligase activity"/>
    <property type="evidence" value="ECO:0007669"/>
    <property type="project" value="UniProtKB-EC"/>
</dbReference>
<evidence type="ECO:0000313" key="3">
    <source>
        <dbReference type="EMBL" id="CAD7284814.1"/>
    </source>
</evidence>
<feature type="domain" description="AMP-dependent synthetase/ligase" evidence="2">
    <location>
        <begin position="2"/>
        <end position="230"/>
    </location>
</feature>
<dbReference type="EMBL" id="OA891995">
    <property type="protein sequence ID" value="CAD7284814.1"/>
    <property type="molecule type" value="Genomic_DNA"/>
</dbReference>
<evidence type="ECO:0000259" key="2">
    <source>
        <dbReference type="Pfam" id="PF00501"/>
    </source>
</evidence>
<accession>A0A7R9C0C0</accession>